<feature type="region of interest" description="Disordered" evidence="13">
    <location>
        <begin position="1"/>
        <end position="31"/>
    </location>
</feature>
<dbReference type="InterPro" id="IPR039977">
    <property type="entry name" value="Suv4-20/Set9"/>
</dbReference>
<evidence type="ECO:0000259" key="14">
    <source>
        <dbReference type="PROSITE" id="PS50280"/>
    </source>
</evidence>
<dbReference type="PANTHER" id="PTHR12977:SF4">
    <property type="entry name" value="HISTONE-LYSINE N-METHYLTRANSFERASE KMT5B"/>
    <property type="match status" value="1"/>
</dbReference>
<reference evidence="15 16" key="1">
    <citation type="journal article" date="2019" name="Sci. Rep.">
        <title>Comparative genomics of chytrid fungi reveal insights into the obligate biotrophic and pathogenic lifestyle of Synchytrium endobioticum.</title>
        <authorList>
            <person name="van de Vossenberg B.T.L.H."/>
            <person name="Warris S."/>
            <person name="Nguyen H.D.T."/>
            <person name="van Gent-Pelzer M.P.E."/>
            <person name="Joly D.L."/>
            <person name="van de Geest H.C."/>
            <person name="Bonants P.J.M."/>
            <person name="Smith D.S."/>
            <person name="Levesque C.A."/>
            <person name="van der Lee T.A.J."/>
        </authorList>
    </citation>
    <scope>NUCLEOTIDE SEQUENCE [LARGE SCALE GENOMIC DNA]</scope>
    <source>
        <strain evidence="15 16">CBS 675.73</strain>
    </source>
</reference>
<evidence type="ECO:0000256" key="9">
    <source>
        <dbReference type="ARBA" id="ARBA00022853"/>
    </source>
</evidence>
<evidence type="ECO:0000256" key="10">
    <source>
        <dbReference type="ARBA" id="ARBA00023015"/>
    </source>
</evidence>
<accession>A0A507EUI7</accession>
<evidence type="ECO:0000256" key="12">
    <source>
        <dbReference type="ARBA" id="ARBA00023242"/>
    </source>
</evidence>
<feature type="compositionally biased region" description="Low complexity" evidence="13">
    <location>
        <begin position="12"/>
        <end position="29"/>
    </location>
</feature>
<dbReference type="GO" id="GO:0005694">
    <property type="term" value="C:chromosome"/>
    <property type="evidence" value="ECO:0007669"/>
    <property type="project" value="UniProtKB-SubCell"/>
</dbReference>
<proteinExistence type="predicted"/>
<evidence type="ECO:0000256" key="2">
    <source>
        <dbReference type="ARBA" id="ARBA00004286"/>
    </source>
</evidence>
<evidence type="ECO:0000313" key="15">
    <source>
        <dbReference type="EMBL" id="TPX67010.1"/>
    </source>
</evidence>
<evidence type="ECO:0000256" key="11">
    <source>
        <dbReference type="ARBA" id="ARBA00023163"/>
    </source>
</evidence>
<dbReference type="InterPro" id="IPR001214">
    <property type="entry name" value="SET_dom"/>
</dbReference>
<dbReference type="OrthoDB" id="6627536at2759"/>
<dbReference type="InterPro" id="IPR016197">
    <property type="entry name" value="Chromo-like_dom_sf"/>
</dbReference>
<dbReference type="EMBL" id="QEAP01000418">
    <property type="protein sequence ID" value="TPX67010.1"/>
    <property type="molecule type" value="Genomic_DNA"/>
</dbReference>
<keyword evidence="9" id="KW-0156">Chromatin regulator</keyword>
<dbReference type="InterPro" id="IPR025790">
    <property type="entry name" value="Suv4-20_animal"/>
</dbReference>
<dbReference type="Gene3D" id="1.10.10.1700">
    <property type="entry name" value="Histone-lysine N-methyltransferase"/>
    <property type="match status" value="1"/>
</dbReference>
<sequence>MLSMESAPAQESPTLPAAPAQPPSALAPTIPASTTFSAPVRVPPVSSPPSDALVFNPAARGFNSKARSLAMANAAKQKFIDLSDYDDLMSDLMLDSVHLGFHTHKMNAAYTLLAGIETDSGTEPSSMETDTDKAQPVLENRNHLALVDWKNVARAPILALVVTLIRRFVVAQRDADKAADVLLARFTGHLKEGDSDGVKSDIDDVQQSPSVLNASFEAFSAFMQSRNEEQLLDFKEHIKRYFSMYLPNSGFEIGRTLRYKNSGKVEACIVATKKWRPGDEIRHCSGYIAELTEQDENYLANRDFSVMYSTRKGCMCLFLGPARFVNHDCQPNCKFIPMGHNAICFKVVRDIEVGQEITTFYGGDYFGEGNKECLCATCENDGRGGFASRSNDKLEELFGDTDYEKPMVAKLRKSRLRNEKWSYYKNVFAGVDFEDSKSQRNGARGPPPNSISAAGEDEIAADTGPRCMNCRISGAEHFLESANTILQQQRCIRCERNWKIFGIEWPNRKKKTTAFSMYDSDLSDIELFDSDASAGEEDAGTDALVSTSAQTIEDLFLKLNLDALSAADQRRWEQLLQVPGQIPPTFNCASPVFVFPEDDDAPFWWPAIVVPHSELDRCMPKIESFDNPHELCVVEYLEILSYNIVRREDLRVFNPTMEPYLSFSKRSGFVEDLAVRRARDFLETGKLPNKFKWSKWGKANLMATESECTVPRFKIRSLTELGQERIPAVNVVVQAEDAASAIPLVFGSQVALCRELPGYEEDTAAGPVLADEFAGRMPIEDTSTLEPASATSSVSRQALISRLCGDDYKHDEFEENSQVVVYHEELELWYIAQVIQADVEAKECKIRYAHWGRKWDVVKQFDEIFKVPRRNAERLAQIPMFYKGMTDGAMYNACS</sequence>
<dbReference type="Pfam" id="PF00856">
    <property type="entry name" value="SET"/>
    <property type="match status" value="1"/>
</dbReference>
<feature type="region of interest" description="Disordered" evidence="13">
    <location>
        <begin position="436"/>
        <end position="455"/>
    </location>
</feature>
<dbReference type="AlphaFoldDB" id="A0A507EUI7"/>
<dbReference type="SMART" id="SM00317">
    <property type="entry name" value="SET"/>
    <property type="match status" value="1"/>
</dbReference>
<dbReference type="STRING" id="246404.A0A507EUI7"/>
<evidence type="ECO:0000256" key="13">
    <source>
        <dbReference type="SAM" id="MobiDB-lite"/>
    </source>
</evidence>
<evidence type="ECO:0000256" key="4">
    <source>
        <dbReference type="ARBA" id="ARBA00022454"/>
    </source>
</evidence>
<name>A0A507EUI7_9FUNG</name>
<evidence type="ECO:0000256" key="6">
    <source>
        <dbReference type="ARBA" id="ARBA00022603"/>
    </source>
</evidence>
<keyword evidence="8" id="KW-0949">S-adenosyl-L-methionine</keyword>
<dbReference type="CDD" id="cd10524">
    <property type="entry name" value="SET_Suv4-20-like"/>
    <property type="match status" value="1"/>
</dbReference>
<dbReference type="InterPro" id="IPR046341">
    <property type="entry name" value="SET_dom_sf"/>
</dbReference>
<keyword evidence="4" id="KW-0158">Chromosome</keyword>
<dbReference type="GO" id="GO:0032259">
    <property type="term" value="P:methylation"/>
    <property type="evidence" value="ECO:0007669"/>
    <property type="project" value="UniProtKB-KW"/>
</dbReference>
<dbReference type="Gene3D" id="2.170.270.10">
    <property type="entry name" value="SET domain"/>
    <property type="match status" value="1"/>
</dbReference>
<comment type="caution">
    <text evidence="15">The sequence shown here is derived from an EMBL/GenBank/DDBJ whole genome shotgun (WGS) entry which is preliminary data.</text>
</comment>
<protein>
    <recommendedName>
        <fullName evidence="3">[histone H4]-N-methyl-L-lysine(20) N-methyltransferase</fullName>
        <ecNumber evidence="3">2.1.1.362</ecNumber>
    </recommendedName>
</protein>
<keyword evidence="16" id="KW-1185">Reference proteome</keyword>
<dbReference type="PROSITE" id="PS50280">
    <property type="entry name" value="SET"/>
    <property type="match status" value="1"/>
</dbReference>
<dbReference type="PROSITE" id="PS51570">
    <property type="entry name" value="SAM_MT43_SUVAR420_2"/>
    <property type="match status" value="1"/>
</dbReference>
<dbReference type="GO" id="GO:0005634">
    <property type="term" value="C:nucleus"/>
    <property type="evidence" value="ECO:0007669"/>
    <property type="project" value="UniProtKB-SubCell"/>
</dbReference>
<gene>
    <name evidence="15" type="ORF">CcCBS67573_g07649</name>
</gene>
<dbReference type="GO" id="GO:0140941">
    <property type="term" value="F:histone H4K20me methyltransferase activity"/>
    <property type="evidence" value="ECO:0007669"/>
    <property type="project" value="UniProtKB-EC"/>
</dbReference>
<evidence type="ECO:0000256" key="7">
    <source>
        <dbReference type="ARBA" id="ARBA00022679"/>
    </source>
</evidence>
<evidence type="ECO:0000313" key="16">
    <source>
        <dbReference type="Proteomes" id="UP000320333"/>
    </source>
</evidence>
<evidence type="ECO:0000256" key="3">
    <source>
        <dbReference type="ARBA" id="ARBA00012188"/>
    </source>
</evidence>
<evidence type="ECO:0000256" key="5">
    <source>
        <dbReference type="ARBA" id="ARBA00022491"/>
    </source>
</evidence>
<comment type="subcellular location">
    <subcellularLocation>
        <location evidence="2">Chromosome</location>
    </subcellularLocation>
    <subcellularLocation>
        <location evidence="1">Nucleus</location>
    </subcellularLocation>
</comment>
<dbReference type="Gene3D" id="2.30.30.140">
    <property type="match status" value="1"/>
</dbReference>
<feature type="domain" description="SET" evidence="14">
    <location>
        <begin position="249"/>
        <end position="362"/>
    </location>
</feature>
<organism evidence="15 16">
    <name type="scientific">Chytriomyces confervae</name>
    <dbReference type="NCBI Taxonomy" id="246404"/>
    <lineage>
        <taxon>Eukaryota</taxon>
        <taxon>Fungi</taxon>
        <taxon>Fungi incertae sedis</taxon>
        <taxon>Chytridiomycota</taxon>
        <taxon>Chytridiomycota incertae sedis</taxon>
        <taxon>Chytridiomycetes</taxon>
        <taxon>Chytridiales</taxon>
        <taxon>Chytriomycetaceae</taxon>
        <taxon>Chytriomyces</taxon>
    </lineage>
</organism>
<evidence type="ECO:0000256" key="8">
    <source>
        <dbReference type="ARBA" id="ARBA00022691"/>
    </source>
</evidence>
<evidence type="ECO:0000256" key="1">
    <source>
        <dbReference type="ARBA" id="ARBA00004123"/>
    </source>
</evidence>
<dbReference type="PANTHER" id="PTHR12977">
    <property type="entry name" value="SUPPRESSOR OF VARIEGATION 4-20-RELATED"/>
    <property type="match status" value="1"/>
</dbReference>
<dbReference type="Proteomes" id="UP000320333">
    <property type="component" value="Unassembled WGS sequence"/>
</dbReference>
<keyword evidence="11" id="KW-0804">Transcription</keyword>
<keyword evidence="6 15" id="KW-0489">Methyltransferase</keyword>
<dbReference type="SUPFAM" id="SSF54160">
    <property type="entry name" value="Chromo domain-like"/>
    <property type="match status" value="1"/>
</dbReference>
<dbReference type="EC" id="2.1.1.362" evidence="3"/>
<dbReference type="CDD" id="cd05162">
    <property type="entry name" value="PWWP"/>
    <property type="match status" value="1"/>
</dbReference>
<dbReference type="InterPro" id="IPR041938">
    <property type="entry name" value="Hist-Lys_N-MTase_N"/>
</dbReference>
<keyword evidence="5" id="KW-0678">Repressor</keyword>
<keyword evidence="10" id="KW-0805">Transcription regulation</keyword>
<keyword evidence="12" id="KW-0539">Nucleus</keyword>
<keyword evidence="7 15" id="KW-0808">Transferase</keyword>
<dbReference type="SUPFAM" id="SSF82199">
    <property type="entry name" value="SET domain"/>
    <property type="match status" value="1"/>
</dbReference>